<sequence>MSLALDKSHIFQSNYHEIKLIATEFDEPFNGLTLWRFRLYCNNEIYNHVFLDYENKFCGLPSNLENFIFESLKGDYLFIPYGLLVINTKNLFFDKYEAEVGTNNDFIANIFIEKHPVVLRERGIYIVDLINKTMIQKIYLFEELKFEKIWSVKNFANFLYKEKISGETKIMMYNLEKKEFVND</sequence>
<name>A0A8G0KSW9_9FLAO</name>
<protein>
    <submittedName>
        <fullName evidence="1">Uncharacterized protein</fullName>
    </submittedName>
</protein>
<dbReference type="KEGG" id="fdv:JJC05_04020"/>
<reference evidence="1" key="1">
    <citation type="submission" date="2020-12" db="EMBL/GenBank/DDBJ databases">
        <title>Genome sequencing of genetic groups of Flavobacterium columnare.</title>
        <authorList>
            <person name="Waldbieser G.C."/>
            <person name="Griffin M.J."/>
            <person name="LaFrentz B.R."/>
        </authorList>
    </citation>
    <scope>NUCLEOTIDE SEQUENCE</scope>
    <source>
        <strain evidence="1">90-106</strain>
    </source>
</reference>
<dbReference type="AlphaFoldDB" id="A0A8G0KSW9"/>
<organism evidence="1">
    <name type="scientific">Flavobacterium columnare</name>
    <dbReference type="NCBI Taxonomy" id="996"/>
    <lineage>
        <taxon>Bacteria</taxon>
        <taxon>Pseudomonadati</taxon>
        <taxon>Bacteroidota</taxon>
        <taxon>Flavobacteriia</taxon>
        <taxon>Flavobacteriales</taxon>
        <taxon>Flavobacteriaceae</taxon>
        <taxon>Flavobacterium</taxon>
    </lineage>
</organism>
<evidence type="ECO:0000313" key="1">
    <source>
        <dbReference type="EMBL" id="QYS89456.1"/>
    </source>
</evidence>
<dbReference type="EMBL" id="CP067378">
    <property type="protein sequence ID" value="QYS89456.1"/>
    <property type="molecule type" value="Genomic_DNA"/>
</dbReference>
<gene>
    <name evidence="1" type="ORF">JJC05_04020</name>
</gene>
<proteinExistence type="predicted"/>
<accession>A0A8G0KSW9</accession>
<dbReference type="Proteomes" id="UP000824721">
    <property type="component" value="Chromosome"/>
</dbReference>